<dbReference type="EMBL" id="CAJVPV010003743">
    <property type="protein sequence ID" value="CAG8558744.1"/>
    <property type="molecule type" value="Genomic_DNA"/>
</dbReference>
<evidence type="ECO:0000259" key="2">
    <source>
        <dbReference type="PROSITE" id="PS50090"/>
    </source>
</evidence>
<name>A0A9N9BC83_9GLOM</name>
<dbReference type="Proteomes" id="UP000789342">
    <property type="component" value="Unassembled WGS sequence"/>
</dbReference>
<evidence type="ECO:0000313" key="3">
    <source>
        <dbReference type="EMBL" id="CAG8558744.1"/>
    </source>
</evidence>
<dbReference type="InterPro" id="IPR001005">
    <property type="entry name" value="SANT/Myb"/>
</dbReference>
<feature type="region of interest" description="Disordered" evidence="1">
    <location>
        <begin position="66"/>
        <end position="102"/>
    </location>
</feature>
<feature type="domain" description="Myb-like" evidence="2">
    <location>
        <begin position="252"/>
        <end position="319"/>
    </location>
</feature>
<dbReference type="AlphaFoldDB" id="A0A9N9BC83"/>
<feature type="compositionally biased region" description="Polar residues" evidence="1">
    <location>
        <begin position="76"/>
        <end position="85"/>
    </location>
</feature>
<gene>
    <name evidence="3" type="ORF">AMORRO_LOCUS5916</name>
</gene>
<comment type="caution">
    <text evidence="3">The sequence shown here is derived from an EMBL/GenBank/DDBJ whole genome shotgun (WGS) entry which is preliminary data.</text>
</comment>
<keyword evidence="4" id="KW-1185">Reference proteome</keyword>
<evidence type="ECO:0000313" key="4">
    <source>
        <dbReference type="Proteomes" id="UP000789342"/>
    </source>
</evidence>
<organism evidence="3 4">
    <name type="scientific">Acaulospora morrowiae</name>
    <dbReference type="NCBI Taxonomy" id="94023"/>
    <lineage>
        <taxon>Eukaryota</taxon>
        <taxon>Fungi</taxon>
        <taxon>Fungi incertae sedis</taxon>
        <taxon>Mucoromycota</taxon>
        <taxon>Glomeromycotina</taxon>
        <taxon>Glomeromycetes</taxon>
        <taxon>Diversisporales</taxon>
        <taxon>Acaulosporaceae</taxon>
        <taxon>Acaulospora</taxon>
    </lineage>
</organism>
<evidence type="ECO:0000256" key="1">
    <source>
        <dbReference type="SAM" id="MobiDB-lite"/>
    </source>
</evidence>
<dbReference type="PROSITE" id="PS50090">
    <property type="entry name" value="MYB_LIKE"/>
    <property type="match status" value="1"/>
</dbReference>
<proteinExistence type="predicted"/>
<sequence length="454" mass="52128">MNNEQERQNELPKFTLPPIYNLPVISSANLSRNNTSELPRGIFLSSSKTSQDPLFQTKLNIRNTLTAHDSEGLNPRTPSQQPQRLSHNDLLLPEPQPSNDRTNVSFTAYWPGYYADYSLTSHSKDYNNVNMSQAVDSVWFGSGEFHYSGRQDVTTVSPSRILNTQLPSLGTLVHKPLHEISENQQLGLNSIRKLSQQQCISESKKDRIISTCQKDANDDKENMDPGKFEHDMRDSNSLEYLHLKIHSESEIDKKKSRSNWKKNETRSLIAAVKPRWKNLLLAQRNSEKSRIWSEMFSDHCERFSGRTLKAFKLRWARLVSDFNSVENSLLAGTEPIDFDYYYEIREILNDEANETSFEKVSALDNVNGERDLEGPIEIFNETQKRISKKRDKKQISYALSPCCSSSNSINIDENEKPSFSQTVEKAKLIAGERIVENILQKIQENKQDYEKLIG</sequence>
<dbReference type="OrthoDB" id="2410574at2759"/>
<protein>
    <submittedName>
        <fullName evidence="3">7868_t:CDS:1</fullName>
    </submittedName>
</protein>
<accession>A0A9N9BC83</accession>
<feature type="non-terminal residue" evidence="3">
    <location>
        <position position="454"/>
    </location>
</feature>
<reference evidence="3" key="1">
    <citation type="submission" date="2021-06" db="EMBL/GenBank/DDBJ databases">
        <authorList>
            <person name="Kallberg Y."/>
            <person name="Tangrot J."/>
            <person name="Rosling A."/>
        </authorList>
    </citation>
    <scope>NUCLEOTIDE SEQUENCE</scope>
    <source>
        <strain evidence="3">CL551</strain>
    </source>
</reference>